<accession>A0A1J7IZE3</accession>
<dbReference type="InterPro" id="IPR011042">
    <property type="entry name" value="6-blade_b-propeller_TolB-like"/>
</dbReference>
<evidence type="ECO:0000313" key="1">
    <source>
        <dbReference type="EMBL" id="OIW32862.1"/>
    </source>
</evidence>
<name>A0A1J7IZE3_9PEZI</name>
<dbReference type="AlphaFoldDB" id="A0A1J7IZE3"/>
<keyword evidence="2" id="KW-1185">Reference proteome</keyword>
<sequence length="138" mass="13983">MATLCTSRTSARAVFNRVAIHEDGTPAGTVTTIAHTPGPPDEHDNFTIDCDGNAFLVTGGGNSIEMLSPTGRRQVIIAGNINSTAIAEPTSCAFGLGPLDKSVLYVVTAGGLAVPVDGDITIGGQLVAVKTNSRGSAC</sequence>
<proteinExistence type="predicted"/>
<dbReference type="SUPFAM" id="SSF63829">
    <property type="entry name" value="Calcium-dependent phosphotriesterase"/>
    <property type="match status" value="1"/>
</dbReference>
<dbReference type="STRING" id="1408157.A0A1J7IZE3"/>
<dbReference type="Proteomes" id="UP000182658">
    <property type="component" value="Unassembled WGS sequence"/>
</dbReference>
<dbReference type="InterPro" id="IPR052998">
    <property type="entry name" value="Hetero-Diels-Alderase-like"/>
</dbReference>
<evidence type="ECO:0008006" key="3">
    <source>
        <dbReference type="Google" id="ProtNLM"/>
    </source>
</evidence>
<protein>
    <recommendedName>
        <fullName evidence="3">SMP-30/Gluconolactonase/LRE-like region domain-containing protein</fullName>
    </recommendedName>
</protein>
<dbReference type="EMBL" id="KV875094">
    <property type="protein sequence ID" value="OIW32862.1"/>
    <property type="molecule type" value="Genomic_DNA"/>
</dbReference>
<dbReference type="Gene3D" id="2.120.10.30">
    <property type="entry name" value="TolB, C-terminal domain"/>
    <property type="match status" value="1"/>
</dbReference>
<dbReference type="InParanoid" id="A0A1J7IZE3"/>
<organism evidence="1 2">
    <name type="scientific">Coniochaeta ligniaria NRRL 30616</name>
    <dbReference type="NCBI Taxonomy" id="1408157"/>
    <lineage>
        <taxon>Eukaryota</taxon>
        <taxon>Fungi</taxon>
        <taxon>Dikarya</taxon>
        <taxon>Ascomycota</taxon>
        <taxon>Pezizomycotina</taxon>
        <taxon>Sordariomycetes</taxon>
        <taxon>Sordariomycetidae</taxon>
        <taxon>Coniochaetales</taxon>
        <taxon>Coniochaetaceae</taxon>
        <taxon>Coniochaeta</taxon>
    </lineage>
</organism>
<evidence type="ECO:0000313" key="2">
    <source>
        <dbReference type="Proteomes" id="UP000182658"/>
    </source>
</evidence>
<gene>
    <name evidence="1" type="ORF">CONLIGDRAFT_640031</name>
</gene>
<dbReference type="PANTHER" id="PTHR42060:SF1">
    <property type="entry name" value="NHL REPEAT-CONTAINING PROTEIN"/>
    <property type="match status" value="1"/>
</dbReference>
<reference evidence="1 2" key="1">
    <citation type="submission" date="2016-10" db="EMBL/GenBank/DDBJ databases">
        <title>Draft genome sequence of Coniochaeta ligniaria NRRL30616, a lignocellulolytic fungus for bioabatement of inhibitors in plant biomass hydrolysates.</title>
        <authorList>
            <consortium name="DOE Joint Genome Institute"/>
            <person name="Jimenez D.J."/>
            <person name="Hector R.E."/>
            <person name="Riley R."/>
            <person name="Sun H."/>
            <person name="Grigoriev I.V."/>
            <person name="Van Elsas J.D."/>
            <person name="Nichols N.N."/>
        </authorList>
    </citation>
    <scope>NUCLEOTIDE SEQUENCE [LARGE SCALE GENOMIC DNA]</scope>
    <source>
        <strain evidence="1 2">NRRL 30616</strain>
    </source>
</reference>
<dbReference type="OrthoDB" id="5233393at2759"/>
<dbReference type="PANTHER" id="PTHR42060">
    <property type="entry name" value="NHL REPEAT-CONTAINING PROTEIN-RELATED"/>
    <property type="match status" value="1"/>
</dbReference>